<sequence>MDPLQELANSPDAEMFSTGEPDESSLVPVLERRSFVDDIFFGGETFDSCLATLDRLLARFEECRISVSFTKSLFIKSNVDFLSHEVSRVGVRADPKTMQTIAALPFPTSKKGMQSFLGALNYYGRFIQDFAVYGAALATLLQEHESTLHPVLFRGRVLKDAEMDYHPAEKEVLSLLMMLKAWVTTLAGKRIKVYTRISTLEWLTKSKPLFGRAVQFAVMPSPWHLVIEKVPERTSSLLNFYSRR</sequence>
<keyword evidence="3" id="KW-0548">Nucleotidyltransferase</keyword>
<dbReference type="PANTHER" id="PTHR33064:SF37">
    <property type="entry name" value="RIBONUCLEASE H"/>
    <property type="match status" value="1"/>
</dbReference>
<keyword evidence="7" id="KW-0378">Hydrolase</keyword>
<evidence type="ECO:0000256" key="7">
    <source>
        <dbReference type="ARBA" id="ARBA00022801"/>
    </source>
</evidence>
<dbReference type="PANTHER" id="PTHR33064">
    <property type="entry name" value="POL PROTEIN"/>
    <property type="match status" value="1"/>
</dbReference>
<dbReference type="GO" id="GO:0004519">
    <property type="term" value="F:endonuclease activity"/>
    <property type="evidence" value="ECO:0007669"/>
    <property type="project" value="UniProtKB-KW"/>
</dbReference>
<reference evidence="11" key="1">
    <citation type="submission" date="2018-10" db="EMBL/GenBank/DDBJ databases">
        <title>Effector identification in a new, highly contiguous assembly of the strawberry crown rot pathogen Phytophthora cactorum.</title>
        <authorList>
            <person name="Armitage A.D."/>
            <person name="Nellist C.F."/>
            <person name="Bates H."/>
            <person name="Vickerstaff R.J."/>
            <person name="Harrison R.J."/>
        </authorList>
    </citation>
    <scope>NUCLEOTIDE SEQUENCE</scope>
    <source>
        <strain evidence="11">4040</strain>
    </source>
</reference>
<proteinExistence type="predicted"/>
<keyword evidence="8" id="KW-0695">RNA-directed DNA polymerase</keyword>
<dbReference type="Proteomes" id="UP000736787">
    <property type="component" value="Unassembled WGS sequence"/>
</dbReference>
<evidence type="ECO:0000256" key="4">
    <source>
        <dbReference type="ARBA" id="ARBA00022722"/>
    </source>
</evidence>
<evidence type="ECO:0000313" key="12">
    <source>
        <dbReference type="Proteomes" id="UP000736787"/>
    </source>
</evidence>
<evidence type="ECO:0000256" key="8">
    <source>
        <dbReference type="ARBA" id="ARBA00022918"/>
    </source>
</evidence>
<dbReference type="GO" id="GO:0004190">
    <property type="term" value="F:aspartic-type endopeptidase activity"/>
    <property type="evidence" value="ECO:0007669"/>
    <property type="project" value="UniProtKB-KW"/>
</dbReference>
<keyword evidence="5" id="KW-0064">Aspartyl protease</keyword>
<gene>
    <name evidence="11" type="ORF">PC117_g12546</name>
</gene>
<dbReference type="InterPro" id="IPR041373">
    <property type="entry name" value="RT_RNaseH"/>
</dbReference>
<dbReference type="InterPro" id="IPR043128">
    <property type="entry name" value="Rev_trsase/Diguanyl_cyclase"/>
</dbReference>
<dbReference type="VEuPathDB" id="FungiDB:PC110_g17356"/>
<evidence type="ECO:0000256" key="5">
    <source>
        <dbReference type="ARBA" id="ARBA00022750"/>
    </source>
</evidence>
<protein>
    <recommendedName>
        <fullName evidence="10">Reverse transcriptase RNase H-like domain-containing protein</fullName>
    </recommendedName>
</protein>
<feature type="domain" description="Reverse transcriptase RNase H-like" evidence="10">
    <location>
        <begin position="138"/>
        <end position="217"/>
    </location>
</feature>
<name>A0A8T1D565_9STRA</name>
<dbReference type="GO" id="GO:0006508">
    <property type="term" value="P:proteolysis"/>
    <property type="evidence" value="ECO:0007669"/>
    <property type="project" value="UniProtKB-KW"/>
</dbReference>
<feature type="region of interest" description="Disordered" evidence="9">
    <location>
        <begin position="1"/>
        <end position="24"/>
    </location>
</feature>
<keyword evidence="6" id="KW-0255">Endonuclease</keyword>
<keyword evidence="1" id="KW-0645">Protease</keyword>
<dbReference type="InterPro" id="IPR043502">
    <property type="entry name" value="DNA/RNA_pol_sf"/>
</dbReference>
<evidence type="ECO:0000256" key="2">
    <source>
        <dbReference type="ARBA" id="ARBA00022679"/>
    </source>
</evidence>
<dbReference type="SUPFAM" id="SSF56672">
    <property type="entry name" value="DNA/RNA polymerases"/>
    <property type="match status" value="1"/>
</dbReference>
<comment type="caution">
    <text evidence="11">The sequence shown here is derived from an EMBL/GenBank/DDBJ whole genome shotgun (WGS) entry which is preliminary data.</text>
</comment>
<dbReference type="Gene3D" id="3.30.70.270">
    <property type="match status" value="2"/>
</dbReference>
<evidence type="ECO:0000259" key="10">
    <source>
        <dbReference type="Pfam" id="PF17917"/>
    </source>
</evidence>
<organism evidence="11 12">
    <name type="scientific">Phytophthora cactorum</name>
    <dbReference type="NCBI Taxonomy" id="29920"/>
    <lineage>
        <taxon>Eukaryota</taxon>
        <taxon>Sar</taxon>
        <taxon>Stramenopiles</taxon>
        <taxon>Oomycota</taxon>
        <taxon>Peronosporomycetes</taxon>
        <taxon>Peronosporales</taxon>
        <taxon>Peronosporaceae</taxon>
        <taxon>Phytophthora</taxon>
    </lineage>
</organism>
<keyword evidence="2" id="KW-0808">Transferase</keyword>
<dbReference type="InterPro" id="IPR051320">
    <property type="entry name" value="Viral_Replic_Matur_Polypro"/>
</dbReference>
<dbReference type="EMBL" id="RCMK01000347">
    <property type="protein sequence ID" value="KAG2934869.1"/>
    <property type="molecule type" value="Genomic_DNA"/>
</dbReference>
<dbReference type="GO" id="GO:0003964">
    <property type="term" value="F:RNA-directed DNA polymerase activity"/>
    <property type="evidence" value="ECO:0007669"/>
    <property type="project" value="UniProtKB-KW"/>
</dbReference>
<evidence type="ECO:0000313" key="11">
    <source>
        <dbReference type="EMBL" id="KAG2934869.1"/>
    </source>
</evidence>
<evidence type="ECO:0000256" key="3">
    <source>
        <dbReference type="ARBA" id="ARBA00022695"/>
    </source>
</evidence>
<dbReference type="AlphaFoldDB" id="A0A8T1D565"/>
<evidence type="ECO:0000256" key="6">
    <source>
        <dbReference type="ARBA" id="ARBA00022759"/>
    </source>
</evidence>
<accession>A0A8T1D565</accession>
<evidence type="ECO:0000256" key="9">
    <source>
        <dbReference type="SAM" id="MobiDB-lite"/>
    </source>
</evidence>
<dbReference type="Pfam" id="PF17917">
    <property type="entry name" value="RT_RNaseH"/>
    <property type="match status" value="1"/>
</dbReference>
<evidence type="ECO:0000256" key="1">
    <source>
        <dbReference type="ARBA" id="ARBA00022670"/>
    </source>
</evidence>
<keyword evidence="4" id="KW-0540">Nuclease</keyword>